<keyword evidence="1" id="KW-0472">Membrane</keyword>
<name>A0A926D5B3_9FIRM</name>
<keyword evidence="1" id="KW-0812">Transmembrane</keyword>
<dbReference type="RefSeq" id="WP_249315273.1">
    <property type="nucleotide sequence ID" value="NZ_JACRSR010000001.1"/>
</dbReference>
<comment type="caution">
    <text evidence="2">The sequence shown here is derived from an EMBL/GenBank/DDBJ whole genome shotgun (WGS) entry which is preliminary data.</text>
</comment>
<accession>A0A926D5B3</accession>
<feature type="transmembrane region" description="Helical" evidence="1">
    <location>
        <begin position="38"/>
        <end position="54"/>
    </location>
</feature>
<evidence type="ECO:0000313" key="3">
    <source>
        <dbReference type="Proteomes" id="UP000623172"/>
    </source>
</evidence>
<evidence type="ECO:0000256" key="1">
    <source>
        <dbReference type="SAM" id="Phobius"/>
    </source>
</evidence>
<organism evidence="2 3">
    <name type="scientific">Gehongia tenuis</name>
    <dbReference type="NCBI Taxonomy" id="2763655"/>
    <lineage>
        <taxon>Bacteria</taxon>
        <taxon>Bacillati</taxon>
        <taxon>Bacillota</taxon>
        <taxon>Clostridia</taxon>
        <taxon>Christensenellales</taxon>
        <taxon>Christensenellaceae</taxon>
        <taxon>Gehongia</taxon>
    </lineage>
</organism>
<proteinExistence type="predicted"/>
<sequence length="73" mass="7941">MKDTLLKILKEHRGKLIGGAAGLIFAVLVLLLGFWKSLFIALCVGVGVYLGSLGDDKGERMLKFLDRILPKGL</sequence>
<dbReference type="Proteomes" id="UP000623172">
    <property type="component" value="Unassembled WGS sequence"/>
</dbReference>
<dbReference type="InterPro" id="IPR018730">
    <property type="entry name" value="DUF2273"/>
</dbReference>
<dbReference type="EMBL" id="JACRSR010000001">
    <property type="protein sequence ID" value="MBC8531164.1"/>
    <property type="molecule type" value="Genomic_DNA"/>
</dbReference>
<feature type="transmembrane region" description="Helical" evidence="1">
    <location>
        <begin position="12"/>
        <end position="32"/>
    </location>
</feature>
<protein>
    <submittedName>
        <fullName evidence="2">DUF2273 domain-containing protein</fullName>
    </submittedName>
</protein>
<gene>
    <name evidence="2" type="ORF">H8696_04795</name>
</gene>
<keyword evidence="3" id="KW-1185">Reference proteome</keyword>
<dbReference type="AlphaFoldDB" id="A0A926D5B3"/>
<dbReference type="Pfam" id="PF10031">
    <property type="entry name" value="DUF2273"/>
    <property type="match status" value="1"/>
</dbReference>
<keyword evidence="1" id="KW-1133">Transmembrane helix</keyword>
<evidence type="ECO:0000313" key="2">
    <source>
        <dbReference type="EMBL" id="MBC8531164.1"/>
    </source>
</evidence>
<reference evidence="2" key="1">
    <citation type="submission" date="2020-08" db="EMBL/GenBank/DDBJ databases">
        <title>Genome public.</title>
        <authorList>
            <person name="Liu C."/>
            <person name="Sun Q."/>
        </authorList>
    </citation>
    <scope>NUCLEOTIDE SEQUENCE</scope>
    <source>
        <strain evidence="2">NSJ-53</strain>
    </source>
</reference>